<name>A0ABQ4YGL6_9ASTR</name>
<dbReference type="InterPro" id="IPR058594">
    <property type="entry name" value="PB1-like_dom_pln"/>
</dbReference>
<comment type="caution">
    <text evidence="3">The sequence shown here is derived from an EMBL/GenBank/DDBJ whole genome shotgun (WGS) entry which is preliminary data.</text>
</comment>
<keyword evidence="4" id="KW-1185">Reference proteome</keyword>
<sequence length="136" mass="15531">MTLKVLLHHYGRFTSPPGREFVSEMVATVDPVELDTFSTDQVKLILTNYLGYDENSPTFLYIKKPNCSFDSGLVPLADAIQEHDMILTYTQTHQNRLHLYVSRVELSPLVVTEQHKDDTKKTENQGKPSCAKKLFD</sequence>
<dbReference type="Proteomes" id="UP001151760">
    <property type="component" value="Unassembled WGS sequence"/>
</dbReference>
<evidence type="ECO:0000256" key="1">
    <source>
        <dbReference type="SAM" id="MobiDB-lite"/>
    </source>
</evidence>
<reference evidence="3" key="1">
    <citation type="journal article" date="2022" name="Int. J. Mol. Sci.">
        <title>Draft Genome of Tanacetum Coccineum: Genomic Comparison of Closely Related Tanacetum-Family Plants.</title>
        <authorList>
            <person name="Yamashiro T."/>
            <person name="Shiraishi A."/>
            <person name="Nakayama K."/>
            <person name="Satake H."/>
        </authorList>
    </citation>
    <scope>NUCLEOTIDE SEQUENCE</scope>
</reference>
<reference evidence="3" key="2">
    <citation type="submission" date="2022-01" db="EMBL/GenBank/DDBJ databases">
        <authorList>
            <person name="Yamashiro T."/>
            <person name="Shiraishi A."/>
            <person name="Satake H."/>
            <person name="Nakayama K."/>
        </authorList>
    </citation>
    <scope>NUCLEOTIDE SEQUENCE</scope>
</reference>
<organism evidence="3 4">
    <name type="scientific">Tanacetum coccineum</name>
    <dbReference type="NCBI Taxonomy" id="301880"/>
    <lineage>
        <taxon>Eukaryota</taxon>
        <taxon>Viridiplantae</taxon>
        <taxon>Streptophyta</taxon>
        <taxon>Embryophyta</taxon>
        <taxon>Tracheophyta</taxon>
        <taxon>Spermatophyta</taxon>
        <taxon>Magnoliopsida</taxon>
        <taxon>eudicotyledons</taxon>
        <taxon>Gunneridae</taxon>
        <taxon>Pentapetalae</taxon>
        <taxon>asterids</taxon>
        <taxon>campanulids</taxon>
        <taxon>Asterales</taxon>
        <taxon>Asteraceae</taxon>
        <taxon>Asteroideae</taxon>
        <taxon>Anthemideae</taxon>
        <taxon>Anthemidinae</taxon>
        <taxon>Tanacetum</taxon>
    </lineage>
</organism>
<protein>
    <recommendedName>
        <fullName evidence="2">PB1-like domain-containing protein</fullName>
    </recommendedName>
</protein>
<proteinExistence type="predicted"/>
<gene>
    <name evidence="3" type="ORF">Tco_0726407</name>
</gene>
<evidence type="ECO:0000313" key="3">
    <source>
        <dbReference type="EMBL" id="GJS76526.1"/>
    </source>
</evidence>
<accession>A0ABQ4YGL6</accession>
<feature type="compositionally biased region" description="Basic and acidic residues" evidence="1">
    <location>
        <begin position="114"/>
        <end position="124"/>
    </location>
</feature>
<dbReference type="Pfam" id="PF26130">
    <property type="entry name" value="PB1-like"/>
    <property type="match status" value="1"/>
</dbReference>
<feature type="domain" description="PB1-like" evidence="2">
    <location>
        <begin position="3"/>
        <end position="102"/>
    </location>
</feature>
<evidence type="ECO:0000259" key="2">
    <source>
        <dbReference type="Pfam" id="PF26130"/>
    </source>
</evidence>
<feature type="region of interest" description="Disordered" evidence="1">
    <location>
        <begin position="114"/>
        <end position="136"/>
    </location>
</feature>
<dbReference type="EMBL" id="BQNB010010382">
    <property type="protein sequence ID" value="GJS76526.1"/>
    <property type="molecule type" value="Genomic_DNA"/>
</dbReference>
<evidence type="ECO:0000313" key="4">
    <source>
        <dbReference type="Proteomes" id="UP001151760"/>
    </source>
</evidence>